<name>M0B220_NATA1</name>
<proteinExistence type="predicted"/>
<keyword evidence="2" id="KW-1185">Reference proteome</keyword>
<evidence type="ECO:0000313" key="2">
    <source>
        <dbReference type="Proteomes" id="UP000011554"/>
    </source>
</evidence>
<protein>
    <submittedName>
        <fullName evidence="1">ISH9-type transposase</fullName>
    </submittedName>
</protein>
<dbReference type="EMBL" id="AOIO01000010">
    <property type="protein sequence ID" value="ELZ04951.1"/>
    <property type="molecule type" value="Genomic_DNA"/>
</dbReference>
<accession>M0B220</accession>
<reference evidence="1 2" key="1">
    <citation type="journal article" date="2014" name="PLoS Genet.">
        <title>Phylogenetically driven sequencing of extremely halophilic archaea reveals strategies for static and dynamic osmo-response.</title>
        <authorList>
            <person name="Becker E.A."/>
            <person name="Seitzer P.M."/>
            <person name="Tritt A."/>
            <person name="Larsen D."/>
            <person name="Krusor M."/>
            <person name="Yao A.I."/>
            <person name="Wu D."/>
            <person name="Madern D."/>
            <person name="Eisen J.A."/>
            <person name="Darling A.E."/>
            <person name="Facciotti M.T."/>
        </authorList>
    </citation>
    <scope>NUCLEOTIDE SEQUENCE [LARGE SCALE GENOMIC DNA]</scope>
    <source>
        <strain evidence="1 2">DSM 12278</strain>
    </source>
</reference>
<dbReference type="STRING" id="29540.C481_03342"/>
<evidence type="ECO:0000313" key="1">
    <source>
        <dbReference type="EMBL" id="ELZ04951.1"/>
    </source>
</evidence>
<gene>
    <name evidence="1" type="ORF">C481_03342</name>
</gene>
<organism evidence="1 2">
    <name type="scientific">Natrialba asiatica (strain ATCC 700177 / DSM 12278 / JCM 9576 / FERM P-10747 / NBRC 102637 / 172P1)</name>
    <dbReference type="NCBI Taxonomy" id="29540"/>
    <lineage>
        <taxon>Archaea</taxon>
        <taxon>Methanobacteriati</taxon>
        <taxon>Methanobacteriota</taxon>
        <taxon>Stenosarchaea group</taxon>
        <taxon>Halobacteria</taxon>
        <taxon>Halobacteriales</taxon>
        <taxon>Natrialbaceae</taxon>
        <taxon>Natrialba</taxon>
    </lineage>
</organism>
<dbReference type="Proteomes" id="UP000011554">
    <property type="component" value="Unassembled WGS sequence"/>
</dbReference>
<comment type="caution">
    <text evidence="1">The sequence shown here is derived from an EMBL/GenBank/DDBJ whole genome shotgun (WGS) entry which is preliminary data.</text>
</comment>
<dbReference type="AlphaFoldDB" id="M0B220"/>
<dbReference type="eggNOG" id="arCOG02751">
    <property type="taxonomic scope" value="Archaea"/>
</dbReference>
<sequence>MKRETADAYVEDFPIHEESSALAKNAVGGRGKVAAPEGGGGFADYAVVSLHCLRVYLEKSYRESLDLLSEMSQVLGEIGLKAADLPHHSTLVKWFDRIKTPLWRVLLRPLAQLHDPSGHAATNATFFDCENASKHYCWRTNSGFRRSKQPLSSTQRATRFWTFTVRPRNATTHSSAGDKSYDGWNYAKNSAKNA</sequence>